<evidence type="ECO:0000256" key="1">
    <source>
        <dbReference type="ARBA" id="ARBA00023054"/>
    </source>
</evidence>
<evidence type="ECO:0000256" key="2">
    <source>
        <dbReference type="SAM" id="MobiDB-lite"/>
    </source>
</evidence>
<organism evidence="4 5">
    <name type="scientific">Plectus sambesii</name>
    <dbReference type="NCBI Taxonomy" id="2011161"/>
    <lineage>
        <taxon>Eukaryota</taxon>
        <taxon>Metazoa</taxon>
        <taxon>Ecdysozoa</taxon>
        <taxon>Nematoda</taxon>
        <taxon>Chromadorea</taxon>
        <taxon>Plectida</taxon>
        <taxon>Plectina</taxon>
        <taxon>Plectoidea</taxon>
        <taxon>Plectidae</taxon>
        <taxon>Plectus</taxon>
    </lineage>
</organism>
<dbReference type="WBParaSite" id="PSAMB.scaffold390size53574.g5448.t1">
    <property type="protein sequence ID" value="PSAMB.scaffold390size53574.g5448.t1"/>
    <property type="gene ID" value="PSAMB.scaffold390size53574.g5448"/>
</dbReference>
<dbReference type="InterPro" id="IPR036249">
    <property type="entry name" value="Thioredoxin-like_sf"/>
</dbReference>
<dbReference type="PANTHER" id="PTHR23322:SF1">
    <property type="entry name" value="FAS-ASSOCIATED FACTOR 2"/>
    <property type="match status" value="1"/>
</dbReference>
<proteinExistence type="predicted"/>
<dbReference type="InterPro" id="IPR006577">
    <property type="entry name" value="UAS"/>
</dbReference>
<feature type="compositionally biased region" description="Basic and acidic residues" evidence="2">
    <location>
        <begin position="320"/>
        <end position="351"/>
    </location>
</feature>
<dbReference type="SUPFAM" id="SSF52833">
    <property type="entry name" value="Thioredoxin-like"/>
    <property type="match status" value="1"/>
</dbReference>
<feature type="region of interest" description="Disordered" evidence="2">
    <location>
        <begin position="49"/>
        <end position="99"/>
    </location>
</feature>
<feature type="region of interest" description="Disordered" evidence="2">
    <location>
        <begin position="308"/>
        <end position="351"/>
    </location>
</feature>
<accession>A0A914WHB0</accession>
<dbReference type="Pfam" id="PF14555">
    <property type="entry name" value="UBA_4"/>
    <property type="match status" value="1"/>
</dbReference>
<feature type="domain" description="UBX" evidence="3">
    <location>
        <begin position="376"/>
        <end position="467"/>
    </location>
</feature>
<dbReference type="PROSITE" id="PS50033">
    <property type="entry name" value="UBX"/>
    <property type="match status" value="1"/>
</dbReference>
<dbReference type="SUPFAM" id="SSF54236">
    <property type="entry name" value="Ubiquitin-like"/>
    <property type="match status" value="1"/>
</dbReference>
<keyword evidence="1" id="KW-0175">Coiled coil</keyword>
<dbReference type="GO" id="GO:0036503">
    <property type="term" value="P:ERAD pathway"/>
    <property type="evidence" value="ECO:0007669"/>
    <property type="project" value="TreeGrafter"/>
</dbReference>
<dbReference type="SMART" id="SM00594">
    <property type="entry name" value="UAS"/>
    <property type="match status" value="1"/>
</dbReference>
<dbReference type="GO" id="GO:0043130">
    <property type="term" value="F:ubiquitin binding"/>
    <property type="evidence" value="ECO:0007669"/>
    <property type="project" value="TreeGrafter"/>
</dbReference>
<dbReference type="InterPro" id="IPR050730">
    <property type="entry name" value="UBX_domain-protein"/>
</dbReference>
<evidence type="ECO:0000259" key="3">
    <source>
        <dbReference type="PROSITE" id="PS50033"/>
    </source>
</evidence>
<dbReference type="InterPro" id="IPR029071">
    <property type="entry name" value="Ubiquitin-like_domsf"/>
</dbReference>
<sequence>MAEGDHAEEVEHFKSVCAVDDIVARQFLERCDWVLEAAVQDYLNFQEGRPNAFGPEGEQNEQNRQNELRHRRPEGRAAGPSNVLIPPRASRSSAAVRRMGPPFQQRRPQTWTEWAWSLLLLPFHFTFQSLYEFYTFFLTVFYRPALAVSDPEGDVRSFIEEFESTYGTEHPTFYQGSYSQALNDAKQNFRFLLVYLHNPSHQDTRRFVLETLQNPEMMQYIANNTLFWGCSVKTAEGQRTSMAMRENSYPFLALICLRENRMAIVLRLEGCYDARDIMSVLDVAISDNRPFLDGARLEREQRDIDSRLRREQEDAYQESLRTDRERLSERRRLESERQDEEQRIRESENAEKLKKEQFEALKRTIAERLPEEPDASDSNCVRVSIKFPNGSRHERRFLPDDSLELLFNVTLVHPDCPDNFSLVSSYPRKTLHCAPPWYSEYGICVEDPSEIQTFRTAGLEKAVMVLVQNNDA</sequence>
<dbReference type="Proteomes" id="UP000887566">
    <property type="component" value="Unplaced"/>
</dbReference>
<keyword evidence="4" id="KW-1185">Reference proteome</keyword>
<dbReference type="Gene3D" id="3.40.30.10">
    <property type="entry name" value="Glutaredoxin"/>
    <property type="match status" value="1"/>
</dbReference>
<name>A0A914WHB0_9BILA</name>
<dbReference type="PANTHER" id="PTHR23322">
    <property type="entry name" value="FAS-ASSOCIATED PROTEIN"/>
    <property type="match status" value="1"/>
</dbReference>
<reference evidence="5" key="1">
    <citation type="submission" date="2022-11" db="UniProtKB">
        <authorList>
            <consortium name="WormBaseParasite"/>
        </authorList>
    </citation>
    <scope>IDENTIFICATION</scope>
</reference>
<dbReference type="InterPro" id="IPR049483">
    <property type="entry name" value="FAF1_2-like_UAS"/>
</dbReference>
<protein>
    <submittedName>
        <fullName evidence="5">UBX domain-containing protein</fullName>
    </submittedName>
</protein>
<dbReference type="Gene3D" id="1.10.8.10">
    <property type="entry name" value="DNA helicase RuvA subunit, C-terminal domain"/>
    <property type="match status" value="1"/>
</dbReference>
<dbReference type="Pfam" id="PF00789">
    <property type="entry name" value="UBX"/>
    <property type="match status" value="1"/>
</dbReference>
<dbReference type="GO" id="GO:0005783">
    <property type="term" value="C:endoplasmic reticulum"/>
    <property type="evidence" value="ECO:0007669"/>
    <property type="project" value="TreeGrafter"/>
</dbReference>
<dbReference type="Gene3D" id="3.10.20.90">
    <property type="entry name" value="Phosphatidylinositol 3-kinase Catalytic Subunit, Chain A, domain 1"/>
    <property type="match status" value="1"/>
</dbReference>
<feature type="compositionally biased region" description="Low complexity" evidence="2">
    <location>
        <begin position="88"/>
        <end position="98"/>
    </location>
</feature>
<dbReference type="Pfam" id="PF21021">
    <property type="entry name" value="FAF1"/>
    <property type="match status" value="1"/>
</dbReference>
<dbReference type="AlphaFoldDB" id="A0A914WHB0"/>
<dbReference type="CDD" id="cd14352">
    <property type="entry name" value="UBA_DCN1"/>
    <property type="match status" value="1"/>
</dbReference>
<dbReference type="InterPro" id="IPR001012">
    <property type="entry name" value="UBX_dom"/>
</dbReference>
<evidence type="ECO:0000313" key="5">
    <source>
        <dbReference type="WBParaSite" id="PSAMB.scaffold390size53574.g5448.t1"/>
    </source>
</evidence>
<evidence type="ECO:0000313" key="4">
    <source>
        <dbReference type="Proteomes" id="UP000887566"/>
    </source>
</evidence>